<comment type="subcellular location">
    <subcellularLocation>
        <location evidence="2">Cytoplasm</location>
    </subcellularLocation>
    <subcellularLocation>
        <location evidence="1">Nucleus</location>
    </subcellularLocation>
</comment>
<dbReference type="GO" id="GO:0005634">
    <property type="term" value="C:nucleus"/>
    <property type="evidence" value="ECO:0007669"/>
    <property type="project" value="UniProtKB-SubCell"/>
</dbReference>
<dbReference type="GO" id="GO:0004869">
    <property type="term" value="F:cysteine-type endopeptidase inhibitor activity"/>
    <property type="evidence" value="ECO:0007669"/>
    <property type="project" value="TreeGrafter"/>
</dbReference>
<keyword evidence="10" id="KW-0539">Nucleus</keyword>
<protein>
    <recommendedName>
        <fullName evidence="11">Ubiquitin-conjugating enzyme E2 Z</fullName>
        <ecNumber evidence="3">2.3.2.23</ecNumber>
    </recommendedName>
    <alternativeName>
        <fullName evidence="12">E2 ubiquitin-conjugating enzyme Z</fullName>
    </alternativeName>
    <alternativeName>
        <fullName evidence="14">Ubiquitin carrier protein Z</fullName>
    </alternativeName>
    <alternativeName>
        <fullName evidence="13">Ubiquitin-protein ligase Z</fullName>
    </alternativeName>
</protein>
<evidence type="ECO:0000256" key="9">
    <source>
        <dbReference type="ARBA" id="ARBA00022840"/>
    </source>
</evidence>
<organism evidence="16 17">
    <name type="scientific">Amblyomma americanum</name>
    <name type="common">Lone star tick</name>
    <dbReference type="NCBI Taxonomy" id="6943"/>
    <lineage>
        <taxon>Eukaryota</taxon>
        <taxon>Metazoa</taxon>
        <taxon>Ecdysozoa</taxon>
        <taxon>Arthropoda</taxon>
        <taxon>Chelicerata</taxon>
        <taxon>Arachnida</taxon>
        <taxon>Acari</taxon>
        <taxon>Parasitiformes</taxon>
        <taxon>Ixodida</taxon>
        <taxon>Ixodoidea</taxon>
        <taxon>Ixodidae</taxon>
        <taxon>Amblyomminae</taxon>
        <taxon>Amblyomma</taxon>
    </lineage>
</organism>
<dbReference type="Pfam" id="PF00179">
    <property type="entry name" value="UQ_con"/>
    <property type="match status" value="1"/>
</dbReference>
<dbReference type="GO" id="GO:0061631">
    <property type="term" value="F:ubiquitin conjugating enzyme activity"/>
    <property type="evidence" value="ECO:0007669"/>
    <property type="project" value="UniProtKB-EC"/>
</dbReference>
<dbReference type="Gene3D" id="3.10.110.10">
    <property type="entry name" value="Ubiquitin Conjugating Enzyme"/>
    <property type="match status" value="1"/>
</dbReference>
<evidence type="ECO:0000256" key="4">
    <source>
        <dbReference type="ARBA" id="ARBA00022490"/>
    </source>
</evidence>
<evidence type="ECO:0000313" key="17">
    <source>
        <dbReference type="Proteomes" id="UP001321473"/>
    </source>
</evidence>
<dbReference type="PANTHER" id="PTHR46116">
    <property type="entry name" value="(E3-INDEPENDENT) E2 UBIQUITIN-CONJUGATING ENZYME"/>
    <property type="match status" value="1"/>
</dbReference>
<evidence type="ECO:0000256" key="6">
    <source>
        <dbReference type="ARBA" id="ARBA00022703"/>
    </source>
</evidence>
<name>A0AAQ4EPD8_AMBAM</name>
<dbReference type="PANTHER" id="PTHR46116:SF26">
    <property type="entry name" value="UBIQUITIN-CONJUGATING ENZYME E2 Z"/>
    <property type="match status" value="1"/>
</dbReference>
<dbReference type="EC" id="2.3.2.23" evidence="3"/>
<sequence length="278" mass="31419">MAHALEDDDVPAEVQLAPFLSFWDPFSYKHEEPSAQCLSRIRRDIADIIKRPIQGVLIAPEENDYTTIHALVVGPADTPYEGGFFHFLTKCTAEYPTKPPRVRLMTTDGGWVRFGPNLNEDGMVCLSILGTWPGQHGWCSDHNLRTVLTAIQSLMTQDPYYNEPRLVRRRDPCEVFGYNAFLRHETIRVAFCDAVESCIDGSSLYPPAIKDAIITSFPQLYDKHVRTLKDLVNQSGTLMRDPFGHGSGRFNYEVLLTRLVSLYDEVMDTGASDSQRES</sequence>
<evidence type="ECO:0000256" key="11">
    <source>
        <dbReference type="ARBA" id="ARBA00039894"/>
    </source>
</evidence>
<evidence type="ECO:0000256" key="1">
    <source>
        <dbReference type="ARBA" id="ARBA00004123"/>
    </source>
</evidence>
<keyword evidence="8" id="KW-0833">Ubl conjugation pathway</keyword>
<evidence type="ECO:0000256" key="12">
    <source>
        <dbReference type="ARBA" id="ARBA00041798"/>
    </source>
</evidence>
<keyword evidence="5" id="KW-0808">Transferase</keyword>
<evidence type="ECO:0000259" key="15">
    <source>
        <dbReference type="PROSITE" id="PS50127"/>
    </source>
</evidence>
<proteinExistence type="predicted"/>
<evidence type="ECO:0000256" key="3">
    <source>
        <dbReference type="ARBA" id="ARBA00012486"/>
    </source>
</evidence>
<dbReference type="GO" id="GO:0005524">
    <property type="term" value="F:ATP binding"/>
    <property type="evidence" value="ECO:0007669"/>
    <property type="project" value="UniProtKB-KW"/>
</dbReference>
<evidence type="ECO:0000256" key="13">
    <source>
        <dbReference type="ARBA" id="ARBA00042316"/>
    </source>
</evidence>
<accession>A0AAQ4EPD8</accession>
<comment type="caution">
    <text evidence="16">The sequence shown here is derived from an EMBL/GenBank/DDBJ whole genome shotgun (WGS) entry which is preliminary data.</text>
</comment>
<evidence type="ECO:0000256" key="8">
    <source>
        <dbReference type="ARBA" id="ARBA00022786"/>
    </source>
</evidence>
<dbReference type="SMART" id="SM00212">
    <property type="entry name" value="UBCc"/>
    <property type="match status" value="1"/>
</dbReference>
<keyword evidence="7" id="KW-0547">Nucleotide-binding</keyword>
<dbReference type="PROSITE" id="PS50127">
    <property type="entry name" value="UBC_2"/>
    <property type="match status" value="1"/>
</dbReference>
<keyword evidence="9" id="KW-0067">ATP-binding</keyword>
<dbReference type="EMBL" id="JARKHS020013036">
    <property type="protein sequence ID" value="KAK8776373.1"/>
    <property type="molecule type" value="Genomic_DNA"/>
</dbReference>
<dbReference type="GO" id="GO:0043066">
    <property type="term" value="P:negative regulation of apoptotic process"/>
    <property type="evidence" value="ECO:0007669"/>
    <property type="project" value="TreeGrafter"/>
</dbReference>
<evidence type="ECO:0000256" key="7">
    <source>
        <dbReference type="ARBA" id="ARBA00022741"/>
    </source>
</evidence>
<reference evidence="16 17" key="1">
    <citation type="journal article" date="2023" name="Arcadia Sci">
        <title>De novo assembly of a long-read Amblyomma americanum tick genome.</title>
        <authorList>
            <person name="Chou S."/>
            <person name="Poskanzer K.E."/>
            <person name="Rollins M."/>
            <person name="Thuy-Boun P.S."/>
        </authorList>
    </citation>
    <scope>NUCLEOTIDE SEQUENCE [LARGE SCALE GENOMIC DNA]</scope>
    <source>
        <strain evidence="16">F_SG_1</strain>
        <tissue evidence="16">Salivary glands</tissue>
    </source>
</reference>
<dbReference type="CDD" id="cd23809">
    <property type="entry name" value="UBCc_UBE2Z"/>
    <property type="match status" value="1"/>
</dbReference>
<dbReference type="GO" id="GO:0005737">
    <property type="term" value="C:cytoplasm"/>
    <property type="evidence" value="ECO:0007669"/>
    <property type="project" value="UniProtKB-SubCell"/>
</dbReference>
<dbReference type="GO" id="GO:0006915">
    <property type="term" value="P:apoptotic process"/>
    <property type="evidence" value="ECO:0007669"/>
    <property type="project" value="UniProtKB-KW"/>
</dbReference>
<evidence type="ECO:0000256" key="5">
    <source>
        <dbReference type="ARBA" id="ARBA00022679"/>
    </source>
</evidence>
<keyword evidence="6" id="KW-0053">Apoptosis</keyword>
<keyword evidence="17" id="KW-1185">Reference proteome</keyword>
<dbReference type="InterPro" id="IPR016135">
    <property type="entry name" value="UBQ-conjugating_enzyme/RWD"/>
</dbReference>
<dbReference type="InterPro" id="IPR000608">
    <property type="entry name" value="UBC"/>
</dbReference>
<evidence type="ECO:0000256" key="10">
    <source>
        <dbReference type="ARBA" id="ARBA00023242"/>
    </source>
</evidence>
<evidence type="ECO:0000256" key="2">
    <source>
        <dbReference type="ARBA" id="ARBA00004496"/>
    </source>
</evidence>
<dbReference type="AlphaFoldDB" id="A0AAQ4EPD8"/>
<dbReference type="Proteomes" id="UP001321473">
    <property type="component" value="Unassembled WGS sequence"/>
</dbReference>
<keyword evidence="4" id="KW-0963">Cytoplasm</keyword>
<evidence type="ECO:0000256" key="14">
    <source>
        <dbReference type="ARBA" id="ARBA00042401"/>
    </source>
</evidence>
<gene>
    <name evidence="16" type="ORF">V5799_030281</name>
</gene>
<feature type="domain" description="UBC core" evidence="15">
    <location>
        <begin position="36"/>
        <end position="191"/>
    </location>
</feature>
<evidence type="ECO:0000313" key="16">
    <source>
        <dbReference type="EMBL" id="KAK8776373.1"/>
    </source>
</evidence>
<dbReference type="SUPFAM" id="SSF54495">
    <property type="entry name" value="UBC-like"/>
    <property type="match status" value="1"/>
</dbReference>